<protein>
    <submittedName>
        <fullName evidence="1">Uncharacterized protein</fullName>
    </submittedName>
</protein>
<dbReference type="AlphaFoldDB" id="A0AA37QEY1"/>
<dbReference type="Proteomes" id="UP001161325">
    <property type="component" value="Unassembled WGS sequence"/>
</dbReference>
<gene>
    <name evidence="1" type="ORF">rosag_16230</name>
</gene>
<comment type="caution">
    <text evidence="1">The sequence shown here is derived from an EMBL/GenBank/DDBJ whole genome shotgun (WGS) entry which is preliminary data.</text>
</comment>
<reference evidence="1" key="1">
    <citation type="submission" date="2022-08" db="EMBL/GenBank/DDBJ databases">
        <title>Draft genome sequencing of Roseisolibacter agri AW1220.</title>
        <authorList>
            <person name="Tobiishi Y."/>
            <person name="Tonouchi A."/>
        </authorList>
    </citation>
    <scope>NUCLEOTIDE SEQUENCE</scope>
    <source>
        <strain evidence="1">AW1220</strain>
    </source>
</reference>
<dbReference type="RefSeq" id="WP_284349551.1">
    <property type="nucleotide sequence ID" value="NZ_BRXS01000002.1"/>
</dbReference>
<keyword evidence="2" id="KW-1185">Reference proteome</keyword>
<sequence length="169" mass="17520">MAAEHLPHAARARRARRAAAALTLASAQLLAGCYTYVPRDAVVLAREAPPGARVALDVNDAGRAALAPTLAPGITRVEGTLVGARGDTLVLALAGYSQIRRPNTRLVGDTLRLSPQHLEGAAERRLSTRRTALVVGVGVALVATFLIGRQLGGRGVPPESRGPDGGDDQ</sequence>
<proteinExistence type="predicted"/>
<evidence type="ECO:0000313" key="2">
    <source>
        <dbReference type="Proteomes" id="UP001161325"/>
    </source>
</evidence>
<evidence type="ECO:0000313" key="1">
    <source>
        <dbReference type="EMBL" id="GLC25110.1"/>
    </source>
</evidence>
<accession>A0AA37QEY1</accession>
<organism evidence="1 2">
    <name type="scientific">Roseisolibacter agri</name>
    <dbReference type="NCBI Taxonomy" id="2014610"/>
    <lineage>
        <taxon>Bacteria</taxon>
        <taxon>Pseudomonadati</taxon>
        <taxon>Gemmatimonadota</taxon>
        <taxon>Gemmatimonadia</taxon>
        <taxon>Gemmatimonadales</taxon>
        <taxon>Gemmatimonadaceae</taxon>
        <taxon>Roseisolibacter</taxon>
    </lineage>
</organism>
<dbReference type="EMBL" id="BRXS01000002">
    <property type="protein sequence ID" value="GLC25110.1"/>
    <property type="molecule type" value="Genomic_DNA"/>
</dbReference>
<name>A0AA37QEY1_9BACT</name>